<feature type="region of interest" description="Disordered" evidence="1">
    <location>
        <begin position="1"/>
        <end position="20"/>
    </location>
</feature>
<organism evidence="2">
    <name type="scientific">Pseudomonas aeruginosa</name>
    <dbReference type="NCBI Taxonomy" id="287"/>
    <lineage>
        <taxon>Bacteria</taxon>
        <taxon>Pseudomonadati</taxon>
        <taxon>Pseudomonadota</taxon>
        <taxon>Gammaproteobacteria</taxon>
        <taxon>Pseudomonadales</taxon>
        <taxon>Pseudomonadaceae</taxon>
        <taxon>Pseudomonas</taxon>
    </lineage>
</organism>
<name>B3G295_PSEAI</name>
<evidence type="ECO:0000313" key="3">
    <source>
        <dbReference type="EMBL" id="ACD39161.1"/>
    </source>
</evidence>
<dbReference type="EMBL" id="EU595748">
    <property type="protein sequence ID" value="ACD39161.1"/>
    <property type="molecule type" value="Genomic_DNA"/>
</dbReference>
<evidence type="ECO:0000256" key="1">
    <source>
        <dbReference type="SAM" id="MobiDB-lite"/>
    </source>
</evidence>
<reference evidence="2" key="1">
    <citation type="journal article" date="2008" name="Genomics">
        <title>Large-insert genome analysis technology detects structural variation in Pseudomonas aeruginosa clinical strains from cystic fibrosis patients.</title>
        <authorList>
            <person name="Hayden H.S."/>
            <person name="Gillett W."/>
            <person name="Saenphimmachak C."/>
            <person name="Lim R."/>
            <person name="Zhou Y."/>
            <person name="Jacobs M.A."/>
            <person name="Chang J."/>
            <person name="Rohmer L."/>
            <person name="D'Argenio D.A."/>
            <person name="Palmieri A."/>
            <person name="Levy R."/>
            <person name="Haugen E."/>
            <person name="Wong G.K."/>
            <person name="Brittnacher M.J."/>
            <person name="Burns J.L."/>
            <person name="Miller S.I."/>
            <person name="Olson M.V."/>
            <person name="Kaul R."/>
        </authorList>
    </citation>
    <scope>NUCLEOTIDE SEQUENCE</scope>
    <source>
        <strain evidence="2">PACS171b</strain>
    </source>
</reference>
<evidence type="ECO:0000313" key="2">
    <source>
        <dbReference type="EMBL" id="ACD39157.1"/>
    </source>
</evidence>
<proteinExistence type="predicted"/>
<dbReference type="AlphaFoldDB" id="B3G295"/>
<feature type="region of interest" description="Disordered" evidence="1">
    <location>
        <begin position="28"/>
        <end position="50"/>
    </location>
</feature>
<sequence>MMAGGQAKRVSGGGDADGAGMAAVAGLAGARANGSSRSEQAPRRGRLTPL</sequence>
<accession>B3G295</accession>
<gene>
    <name evidence="2" type="ORF">PACL_0369</name>
    <name evidence="3" type="ORF">PACL_0373</name>
</gene>
<dbReference type="EMBL" id="EU595748">
    <property type="protein sequence ID" value="ACD39157.1"/>
    <property type="molecule type" value="Genomic_DNA"/>
</dbReference>
<protein>
    <submittedName>
        <fullName evidence="2">Uncharacterized protein</fullName>
    </submittedName>
</protein>